<dbReference type="PATRIC" id="fig|1319815.3.peg.451"/>
<feature type="transmembrane region" description="Helical" evidence="8">
    <location>
        <begin position="7"/>
        <end position="31"/>
    </location>
</feature>
<comment type="similarity">
    <text evidence="2">Belongs to the binding-protein-dependent transport system permease family. FecCD subfamily.</text>
</comment>
<dbReference type="GO" id="GO:0005886">
    <property type="term" value="C:plasma membrane"/>
    <property type="evidence" value="ECO:0007669"/>
    <property type="project" value="UniProtKB-SubCell"/>
</dbReference>
<dbReference type="InterPro" id="IPR000522">
    <property type="entry name" value="ABC_transptr_permease_BtuC"/>
</dbReference>
<feature type="transmembrane region" description="Helical" evidence="8">
    <location>
        <begin position="70"/>
        <end position="87"/>
    </location>
</feature>
<dbReference type="EMBL" id="AXZF01000016">
    <property type="protein sequence ID" value="ERT69631.1"/>
    <property type="molecule type" value="Genomic_DNA"/>
</dbReference>
<dbReference type="GO" id="GO:0033214">
    <property type="term" value="P:siderophore-iron import into cell"/>
    <property type="evidence" value="ECO:0007669"/>
    <property type="project" value="TreeGrafter"/>
</dbReference>
<dbReference type="GO" id="GO:0022857">
    <property type="term" value="F:transmembrane transporter activity"/>
    <property type="evidence" value="ECO:0007669"/>
    <property type="project" value="InterPro"/>
</dbReference>
<keyword evidence="4" id="KW-1003">Cell membrane</keyword>
<dbReference type="STRING" id="1319815.HMPREF0202_00469"/>
<dbReference type="SUPFAM" id="SSF81345">
    <property type="entry name" value="ABC transporter involved in vitamin B12 uptake, BtuC"/>
    <property type="match status" value="1"/>
</dbReference>
<dbReference type="PANTHER" id="PTHR30472:SF18">
    <property type="entry name" value="IRON(III) DICITRATE ABC TRANSPORTER,PERMEASE PROTEIN"/>
    <property type="match status" value="1"/>
</dbReference>
<protein>
    <submittedName>
        <fullName evidence="9">Iron chelate uptake ABC transporter, FeCT family, permease protein</fullName>
    </submittedName>
</protein>
<evidence type="ECO:0000256" key="4">
    <source>
        <dbReference type="ARBA" id="ARBA00022475"/>
    </source>
</evidence>
<dbReference type="Proteomes" id="UP000017081">
    <property type="component" value="Unassembled WGS sequence"/>
</dbReference>
<proteinExistence type="inferred from homology"/>
<name>U7VDR0_9FUSO</name>
<feature type="transmembrane region" description="Helical" evidence="8">
    <location>
        <begin position="198"/>
        <end position="219"/>
    </location>
</feature>
<comment type="caution">
    <text evidence="9">The sequence shown here is derived from an EMBL/GenBank/DDBJ whole genome shotgun (WGS) entry which is preliminary data.</text>
</comment>
<feature type="transmembrane region" description="Helical" evidence="8">
    <location>
        <begin position="99"/>
        <end position="123"/>
    </location>
</feature>
<keyword evidence="3" id="KW-0813">Transport</keyword>
<feature type="transmembrane region" description="Helical" evidence="8">
    <location>
        <begin position="285"/>
        <end position="303"/>
    </location>
</feature>
<dbReference type="InterPro" id="IPR037294">
    <property type="entry name" value="ABC_BtuC-like"/>
</dbReference>
<dbReference type="CDD" id="cd06550">
    <property type="entry name" value="TM_ABC_iron-siderophores_like"/>
    <property type="match status" value="1"/>
</dbReference>
<dbReference type="AlphaFoldDB" id="U7VDR0"/>
<feature type="transmembrane region" description="Helical" evidence="8">
    <location>
        <begin position="129"/>
        <end position="147"/>
    </location>
</feature>
<evidence type="ECO:0000313" key="9">
    <source>
        <dbReference type="EMBL" id="ERT69631.1"/>
    </source>
</evidence>
<evidence type="ECO:0000313" key="10">
    <source>
        <dbReference type="Proteomes" id="UP000017081"/>
    </source>
</evidence>
<dbReference type="FunFam" id="1.10.3470.10:FF:000001">
    <property type="entry name" value="Vitamin B12 ABC transporter permease BtuC"/>
    <property type="match status" value="1"/>
</dbReference>
<keyword evidence="7 8" id="KW-0472">Membrane</keyword>
<evidence type="ECO:0000256" key="6">
    <source>
        <dbReference type="ARBA" id="ARBA00022989"/>
    </source>
</evidence>
<keyword evidence="6 8" id="KW-1133">Transmembrane helix</keyword>
<dbReference type="Gene3D" id="1.10.3470.10">
    <property type="entry name" value="ABC transporter involved in vitamin B12 uptake, BtuC"/>
    <property type="match status" value="1"/>
</dbReference>
<evidence type="ECO:0000256" key="7">
    <source>
        <dbReference type="ARBA" id="ARBA00023136"/>
    </source>
</evidence>
<comment type="subcellular location">
    <subcellularLocation>
        <location evidence="1">Cell membrane</location>
        <topology evidence="1">Multi-pass membrane protein</topology>
    </subcellularLocation>
</comment>
<keyword evidence="10" id="KW-1185">Reference proteome</keyword>
<reference evidence="9 10" key="1">
    <citation type="submission" date="2013-08" db="EMBL/GenBank/DDBJ databases">
        <authorList>
            <person name="Weinstock G."/>
            <person name="Sodergren E."/>
            <person name="Wylie T."/>
            <person name="Fulton L."/>
            <person name="Fulton R."/>
            <person name="Fronick C."/>
            <person name="O'Laughlin M."/>
            <person name="Godfrey J."/>
            <person name="Miner T."/>
            <person name="Herter B."/>
            <person name="Appelbaum E."/>
            <person name="Cordes M."/>
            <person name="Lek S."/>
            <person name="Wollam A."/>
            <person name="Pepin K.H."/>
            <person name="Palsikar V.B."/>
            <person name="Mitreva M."/>
            <person name="Wilson R.K."/>
        </authorList>
    </citation>
    <scope>NUCLEOTIDE SEQUENCE [LARGE SCALE GENOMIC DNA]</scope>
    <source>
        <strain evidence="9 10">ATCC BAA-474</strain>
    </source>
</reference>
<dbReference type="eggNOG" id="COG0609">
    <property type="taxonomic scope" value="Bacteria"/>
</dbReference>
<feature type="transmembrane region" description="Helical" evidence="8">
    <location>
        <begin position="156"/>
        <end position="178"/>
    </location>
</feature>
<feature type="transmembrane region" description="Helical" evidence="8">
    <location>
        <begin position="315"/>
        <end position="334"/>
    </location>
</feature>
<evidence type="ECO:0000256" key="1">
    <source>
        <dbReference type="ARBA" id="ARBA00004651"/>
    </source>
</evidence>
<dbReference type="PANTHER" id="PTHR30472">
    <property type="entry name" value="FERRIC ENTEROBACTIN TRANSPORT SYSTEM PERMEASE PROTEIN"/>
    <property type="match status" value="1"/>
</dbReference>
<keyword evidence="5 8" id="KW-0812">Transmembrane</keyword>
<feature type="transmembrane region" description="Helical" evidence="8">
    <location>
        <begin position="246"/>
        <end position="273"/>
    </location>
</feature>
<accession>U7VDR0</accession>
<evidence type="ECO:0000256" key="3">
    <source>
        <dbReference type="ARBA" id="ARBA00022448"/>
    </source>
</evidence>
<dbReference type="RefSeq" id="WP_023050016.1">
    <property type="nucleotide sequence ID" value="NZ_CP173065.2"/>
</dbReference>
<organism evidence="9 10">
    <name type="scientific">Cetobacterium somerae ATCC BAA-474</name>
    <dbReference type="NCBI Taxonomy" id="1319815"/>
    <lineage>
        <taxon>Bacteria</taxon>
        <taxon>Fusobacteriati</taxon>
        <taxon>Fusobacteriota</taxon>
        <taxon>Fusobacteriia</taxon>
        <taxon>Fusobacteriales</taxon>
        <taxon>Fusobacteriaceae</taxon>
        <taxon>Cetobacterium</taxon>
    </lineage>
</organism>
<gene>
    <name evidence="9" type="ORF">HMPREF0202_00469</name>
</gene>
<dbReference type="Pfam" id="PF01032">
    <property type="entry name" value="FecCD"/>
    <property type="match status" value="1"/>
</dbReference>
<evidence type="ECO:0000256" key="2">
    <source>
        <dbReference type="ARBA" id="ARBA00007935"/>
    </source>
</evidence>
<evidence type="ECO:0000256" key="5">
    <source>
        <dbReference type="ARBA" id="ARBA00022692"/>
    </source>
</evidence>
<evidence type="ECO:0000256" key="8">
    <source>
        <dbReference type="SAM" id="Phobius"/>
    </source>
</evidence>
<sequence length="343" mass="36653">MKVKDRNIIIISLILIIILGTVAVTIGSVSLSPIHVWKILANKLSNKEIFSIEWKKSTEMIVWNLRVPRVILALLGGAGLSLVGILMQALTKNSLASPYILGISSGASTGAVISIVLGSILGISFSPGVGAFVFGTFTAFLVFYLAGNGGYSSTKLVLIGVAVSSLFSGITTFLVTTAKNESQLRGAMFWISGSLAGARWESLMTLFLVLLISAILVIFKYRELNILIAGDELAETLGVDVKKLRFFIVIISTFLTGFIVSATGVIGFVGLVIPHICRGLVGSNHKRLIPCAILLGALFLLGTDTLTRVMFKTQEIPIGVVTSMLGAPFFMSMLRKNSYNFGG</sequence>
<dbReference type="HOGENOM" id="CLU_013016_0_1_0"/>